<evidence type="ECO:0000313" key="3">
    <source>
        <dbReference type="EMBL" id="CDF88664.1"/>
    </source>
</evidence>
<dbReference type="Proteomes" id="UP000019375">
    <property type="component" value="Unassembled WGS sequence"/>
</dbReference>
<feature type="transmembrane region" description="Helical" evidence="2">
    <location>
        <begin position="118"/>
        <end position="142"/>
    </location>
</feature>
<protein>
    <submittedName>
        <fullName evidence="3">BN860_15544g1_1</fullName>
    </submittedName>
</protein>
<reference evidence="4" key="1">
    <citation type="journal article" date="2013" name="Genome Announc.">
        <title>Genome sequence of the food spoilage yeast Zygosaccharomyces bailii CLIB 213(T).</title>
        <authorList>
            <person name="Galeote V."/>
            <person name="Bigey F."/>
            <person name="Devillers H."/>
            <person name="Neuveglise C."/>
            <person name="Dequin S."/>
        </authorList>
    </citation>
    <scope>NUCLEOTIDE SEQUENCE [LARGE SCALE GENOMIC DNA]</scope>
    <source>
        <strain evidence="4">CLIB 213 / ATCC 58445 / CBS 680 / CCRC 21525 / NBRC 1098 / NCYC 1416 / NRRL Y-2227</strain>
    </source>
</reference>
<dbReference type="EMBL" id="HG316455">
    <property type="protein sequence ID" value="CDF88664.1"/>
    <property type="molecule type" value="Genomic_DNA"/>
</dbReference>
<keyword evidence="4" id="KW-1185">Reference proteome</keyword>
<feature type="region of interest" description="Disordered" evidence="1">
    <location>
        <begin position="227"/>
        <end position="247"/>
    </location>
</feature>
<feature type="region of interest" description="Disordered" evidence="1">
    <location>
        <begin position="266"/>
        <end position="325"/>
    </location>
</feature>
<dbReference type="PANTHER" id="PTHR36414">
    <property type="entry name" value="PROTEIN SUR7"/>
    <property type="match status" value="1"/>
</dbReference>
<dbReference type="GO" id="GO:0006897">
    <property type="term" value="P:endocytosis"/>
    <property type="evidence" value="ECO:0007669"/>
    <property type="project" value="TreeGrafter"/>
</dbReference>
<dbReference type="PANTHER" id="PTHR36414:SF1">
    <property type="entry name" value="PROTEIN SUR7"/>
    <property type="match status" value="1"/>
</dbReference>
<accession>A0A8J2T620</accession>
<dbReference type="GO" id="GO:0031505">
    <property type="term" value="P:fungal-type cell wall organization"/>
    <property type="evidence" value="ECO:0007669"/>
    <property type="project" value="TreeGrafter"/>
</dbReference>
<evidence type="ECO:0000256" key="1">
    <source>
        <dbReference type="SAM" id="MobiDB-lite"/>
    </source>
</evidence>
<evidence type="ECO:0000256" key="2">
    <source>
        <dbReference type="SAM" id="Phobius"/>
    </source>
</evidence>
<dbReference type="GO" id="GO:0030866">
    <property type="term" value="P:cortical actin cytoskeleton organization"/>
    <property type="evidence" value="ECO:0007669"/>
    <property type="project" value="TreeGrafter"/>
</dbReference>
<feature type="transmembrane region" description="Helical" evidence="2">
    <location>
        <begin position="149"/>
        <end position="175"/>
    </location>
</feature>
<dbReference type="GO" id="GO:0032185">
    <property type="term" value="P:septin cytoskeleton organization"/>
    <property type="evidence" value="ECO:0007669"/>
    <property type="project" value="TreeGrafter"/>
</dbReference>
<keyword evidence="2" id="KW-0812">Transmembrane</keyword>
<dbReference type="GO" id="GO:0045121">
    <property type="term" value="C:membrane raft"/>
    <property type="evidence" value="ECO:0007669"/>
    <property type="project" value="TreeGrafter"/>
</dbReference>
<dbReference type="AlphaFoldDB" id="A0A8J2T620"/>
<dbReference type="OrthoDB" id="5419460at2759"/>
<feature type="transmembrane region" description="Helical" evidence="2">
    <location>
        <begin position="12"/>
        <end position="33"/>
    </location>
</feature>
<keyword evidence="2" id="KW-0472">Membrane</keyword>
<sequence>MARMATSIWSCIVKASTLIFFAGNVLLLLLIIISGGSDNYPMSRLYWVEGDTSGIPHASNTTRWTYWGACSRSNGRTNCGGSLGPAYPISPVDNFGTKTNVPHKFISNRGSFYYLTRLAFSFFWIALSFIAISFLIYVGAWFSSAVSHVTWILTGVGCLFNIVAVIFQTAAAVMARDAFTDDKRHGKLGAPLLGIAWASVALCLMEFTSLVAGHIVWSRPSKDERNHEKAELPSVKITPTSRSSSTRSVHPFRTFFLGQRNARTYDENLSKQRDAETGYTISSGTTEGANGTESREPATHFAETRGSNISSDHSAASVDRDLESA</sequence>
<feature type="compositionally biased region" description="Polar residues" evidence="1">
    <location>
        <begin position="279"/>
        <end position="292"/>
    </location>
</feature>
<dbReference type="InterPro" id="IPR009571">
    <property type="entry name" value="SUR7/Rim9-like_fungi"/>
</dbReference>
<gene>
    <name evidence="3" type="ORF">BN860_15544g</name>
</gene>
<dbReference type="GO" id="GO:0005886">
    <property type="term" value="C:plasma membrane"/>
    <property type="evidence" value="ECO:0007669"/>
    <property type="project" value="InterPro"/>
</dbReference>
<evidence type="ECO:0000313" key="4">
    <source>
        <dbReference type="Proteomes" id="UP000019375"/>
    </source>
</evidence>
<proteinExistence type="predicted"/>
<dbReference type="GO" id="GO:0005938">
    <property type="term" value="C:cell cortex"/>
    <property type="evidence" value="ECO:0007669"/>
    <property type="project" value="TreeGrafter"/>
</dbReference>
<organism evidence="3 4">
    <name type="scientific">Zygosaccharomyces bailii (strain CLIB 213 / ATCC 58445 / CBS 680 / BCRC 21525 / NBRC 1098 / NCYC 1416 / NRRL Y-2227)</name>
    <dbReference type="NCBI Taxonomy" id="1333698"/>
    <lineage>
        <taxon>Eukaryota</taxon>
        <taxon>Fungi</taxon>
        <taxon>Dikarya</taxon>
        <taxon>Ascomycota</taxon>
        <taxon>Saccharomycotina</taxon>
        <taxon>Saccharomycetes</taxon>
        <taxon>Saccharomycetales</taxon>
        <taxon>Saccharomycetaceae</taxon>
        <taxon>Zygosaccharomyces</taxon>
    </lineage>
</organism>
<feature type="compositionally biased region" description="Basic and acidic residues" evidence="1">
    <location>
        <begin position="266"/>
        <end position="276"/>
    </location>
</feature>
<name>A0A8J2T620_ZYGB2</name>
<feature type="compositionally biased region" description="Polar residues" evidence="1">
    <location>
        <begin position="305"/>
        <end position="314"/>
    </location>
</feature>
<dbReference type="Pfam" id="PF06687">
    <property type="entry name" value="SUR7"/>
    <property type="match status" value="1"/>
</dbReference>
<keyword evidence="2" id="KW-1133">Transmembrane helix</keyword>
<feature type="transmembrane region" description="Helical" evidence="2">
    <location>
        <begin position="195"/>
        <end position="217"/>
    </location>
</feature>